<keyword evidence="8" id="KW-1185">Reference proteome</keyword>
<keyword evidence="2 6" id="KW-0819">tRNA processing</keyword>
<dbReference type="KEGG" id="wso:WSWS_01467"/>
<dbReference type="Gene3D" id="3.40.50.620">
    <property type="entry name" value="HUPs"/>
    <property type="match status" value="1"/>
</dbReference>
<dbReference type="CDD" id="cd01992">
    <property type="entry name" value="TilS_N"/>
    <property type="match status" value="1"/>
</dbReference>
<dbReference type="RefSeq" id="WP_070230629.1">
    <property type="nucleotide sequence ID" value="NZ_BJYO01000007.1"/>
</dbReference>
<accession>A0A288QAK5</accession>
<comment type="domain">
    <text evidence="6">The N-terminal region contains the highly conserved SGGXDS motif, predicted to be a P-loop motif involved in ATP binding.</text>
</comment>
<organism evidence="7 8">
    <name type="scientific">Weissella soli</name>
    <dbReference type="NCBI Taxonomy" id="155866"/>
    <lineage>
        <taxon>Bacteria</taxon>
        <taxon>Bacillati</taxon>
        <taxon>Bacillota</taxon>
        <taxon>Bacilli</taxon>
        <taxon>Lactobacillales</taxon>
        <taxon>Lactobacillaceae</taxon>
        <taxon>Weissella</taxon>
    </lineage>
</organism>
<evidence type="ECO:0000256" key="3">
    <source>
        <dbReference type="ARBA" id="ARBA00022741"/>
    </source>
</evidence>
<comment type="subcellular location">
    <subcellularLocation>
        <location evidence="6">Cytoplasm</location>
    </subcellularLocation>
</comment>
<dbReference type="GO" id="GO:0006400">
    <property type="term" value="P:tRNA modification"/>
    <property type="evidence" value="ECO:0007669"/>
    <property type="project" value="UniProtKB-UniRule"/>
</dbReference>
<keyword evidence="1 6" id="KW-0436">Ligase</keyword>
<keyword evidence="6" id="KW-0963">Cytoplasm</keyword>
<comment type="catalytic activity">
    <reaction evidence="5 6">
        <text>cytidine(34) in tRNA(Ile2) + L-lysine + ATP = lysidine(34) in tRNA(Ile2) + AMP + diphosphate + H(+)</text>
        <dbReference type="Rhea" id="RHEA:43744"/>
        <dbReference type="Rhea" id="RHEA-COMP:10625"/>
        <dbReference type="Rhea" id="RHEA-COMP:10670"/>
        <dbReference type="ChEBI" id="CHEBI:15378"/>
        <dbReference type="ChEBI" id="CHEBI:30616"/>
        <dbReference type="ChEBI" id="CHEBI:32551"/>
        <dbReference type="ChEBI" id="CHEBI:33019"/>
        <dbReference type="ChEBI" id="CHEBI:82748"/>
        <dbReference type="ChEBI" id="CHEBI:83665"/>
        <dbReference type="ChEBI" id="CHEBI:456215"/>
        <dbReference type="EC" id="6.3.4.19"/>
    </reaction>
</comment>
<evidence type="ECO:0000256" key="4">
    <source>
        <dbReference type="ARBA" id="ARBA00022840"/>
    </source>
</evidence>
<name>A0A288QAK5_9LACO</name>
<comment type="function">
    <text evidence="6">Ligates lysine onto the cytidine present at position 34 of the AUA codon-specific tRNA(Ile) that contains the anticodon CAU, in an ATP-dependent manner. Cytidine is converted to lysidine, thus changing the amino acid specificity of the tRNA from methionine to isoleucine.</text>
</comment>
<dbReference type="InterPro" id="IPR012795">
    <property type="entry name" value="tRNA_Ile_lys_synt_N"/>
</dbReference>
<dbReference type="SUPFAM" id="SSF52402">
    <property type="entry name" value="Adenine nucleotide alpha hydrolases-like"/>
    <property type="match status" value="1"/>
</dbReference>
<comment type="similarity">
    <text evidence="6">Belongs to the tRNA(Ile)-lysidine synthase family.</text>
</comment>
<evidence type="ECO:0000313" key="7">
    <source>
        <dbReference type="EMBL" id="RDL01060.1"/>
    </source>
</evidence>
<dbReference type="EMBL" id="QRAS01000005">
    <property type="protein sequence ID" value="RDL01060.1"/>
    <property type="molecule type" value="Genomic_DNA"/>
</dbReference>
<dbReference type="PANTHER" id="PTHR43033:SF1">
    <property type="entry name" value="TRNA(ILE)-LYSIDINE SYNTHASE-RELATED"/>
    <property type="match status" value="1"/>
</dbReference>
<dbReference type="InterPro" id="IPR014729">
    <property type="entry name" value="Rossmann-like_a/b/a_fold"/>
</dbReference>
<keyword evidence="3 6" id="KW-0547">Nucleotide-binding</keyword>
<gene>
    <name evidence="6" type="primary">tilS</name>
    <name evidence="7" type="ORF">DFP99_1531</name>
</gene>
<dbReference type="PANTHER" id="PTHR43033">
    <property type="entry name" value="TRNA(ILE)-LYSIDINE SYNTHASE-RELATED"/>
    <property type="match status" value="1"/>
</dbReference>
<dbReference type="InterPro" id="IPR011063">
    <property type="entry name" value="TilS/TtcA_N"/>
</dbReference>
<dbReference type="InterPro" id="IPR012094">
    <property type="entry name" value="tRNA_Ile_lys_synt"/>
</dbReference>
<dbReference type="GO" id="GO:0032267">
    <property type="term" value="F:tRNA(Ile)-lysidine synthase activity"/>
    <property type="evidence" value="ECO:0007669"/>
    <property type="project" value="UniProtKB-EC"/>
</dbReference>
<proteinExistence type="inferred from homology"/>
<evidence type="ECO:0000313" key="8">
    <source>
        <dbReference type="Proteomes" id="UP000254912"/>
    </source>
</evidence>
<protein>
    <recommendedName>
        <fullName evidence="6">tRNA(Ile)-lysidine synthase</fullName>
        <ecNumber evidence="6">6.3.4.19</ecNumber>
    </recommendedName>
    <alternativeName>
        <fullName evidence="6">tRNA(Ile)-2-lysyl-cytidine synthase</fullName>
    </alternativeName>
    <alternativeName>
        <fullName evidence="6">tRNA(Ile)-lysidine synthetase</fullName>
    </alternativeName>
</protein>
<keyword evidence="4 6" id="KW-0067">ATP-binding</keyword>
<dbReference type="HAMAP" id="MF_01161">
    <property type="entry name" value="tRNA_Ile_lys_synt"/>
    <property type="match status" value="1"/>
</dbReference>
<dbReference type="Proteomes" id="UP000254912">
    <property type="component" value="Unassembled WGS sequence"/>
</dbReference>
<evidence type="ECO:0000256" key="2">
    <source>
        <dbReference type="ARBA" id="ARBA00022694"/>
    </source>
</evidence>
<dbReference type="GeneID" id="94546651"/>
<dbReference type="AlphaFoldDB" id="A0A288QAK5"/>
<dbReference type="NCBIfam" id="TIGR02432">
    <property type="entry name" value="lysidine_TilS_N"/>
    <property type="match status" value="1"/>
</dbReference>
<evidence type="ECO:0000256" key="1">
    <source>
        <dbReference type="ARBA" id="ARBA00022598"/>
    </source>
</evidence>
<feature type="binding site" evidence="6">
    <location>
        <begin position="31"/>
        <end position="36"/>
    </location>
    <ligand>
        <name>ATP</name>
        <dbReference type="ChEBI" id="CHEBI:30616"/>
    </ligand>
</feature>
<reference evidence="7 8" key="1">
    <citation type="submission" date="2018-07" db="EMBL/GenBank/DDBJ databases">
        <title>Genomic Encyclopedia of Type Strains, Phase III (KMG-III): the genomes of soil and plant-associated and newly described type strains.</title>
        <authorList>
            <person name="Whitman W."/>
        </authorList>
    </citation>
    <scope>NUCLEOTIDE SEQUENCE [LARGE SCALE GENOMIC DNA]</scope>
    <source>
        <strain evidence="7 8">CECT 7031</strain>
    </source>
</reference>
<dbReference type="EC" id="6.3.4.19" evidence="6"/>
<dbReference type="GO" id="GO:0005524">
    <property type="term" value="F:ATP binding"/>
    <property type="evidence" value="ECO:0007669"/>
    <property type="project" value="UniProtKB-UniRule"/>
</dbReference>
<evidence type="ECO:0000256" key="5">
    <source>
        <dbReference type="ARBA" id="ARBA00048539"/>
    </source>
</evidence>
<sequence>MKVNQIALKLIKYIRENQLFSASDHVVVAFSGGYDSLHLATWLTDGSLPVDLQPRVSLVYINHGLRSDADMEEAFVADWLATHGQRFENIMMAQMDWDEVPTSGVEGLARERRYEILQRYADLWKASKVITAHHRDDQAETILFKLIRGSRLAQLAGMTPTITWNGLTIVRPLLQLAKHELPNIVAQPITHWIEDSTNADLHYARNRIRRVILPEMRQINSAVSDHIIDSADQLTGMIALAQQGISRGMVEIDAGQFDWQQPENQVLLILQSWLEKQHVYVVKDRQLQQVIQLMQNRSVAQGTVNLEAGLQLVREKSHLFVKHY</sequence>
<dbReference type="GO" id="GO:0005737">
    <property type="term" value="C:cytoplasm"/>
    <property type="evidence" value="ECO:0007669"/>
    <property type="project" value="UniProtKB-SubCell"/>
</dbReference>
<dbReference type="Pfam" id="PF01171">
    <property type="entry name" value="ATP_bind_3"/>
    <property type="match status" value="1"/>
</dbReference>
<comment type="caution">
    <text evidence="7">The sequence shown here is derived from an EMBL/GenBank/DDBJ whole genome shotgun (WGS) entry which is preliminary data.</text>
</comment>
<evidence type="ECO:0000256" key="6">
    <source>
        <dbReference type="HAMAP-Rule" id="MF_01161"/>
    </source>
</evidence>